<evidence type="ECO:0000256" key="2">
    <source>
        <dbReference type="ARBA" id="ARBA00001353"/>
    </source>
</evidence>
<accession>A0A0A7MGC7</accession>
<dbReference type="KEGG" id="aeu:ACEE_07580"/>
<evidence type="ECO:0000256" key="7">
    <source>
        <dbReference type="ARBA" id="ARBA00023239"/>
    </source>
</evidence>
<evidence type="ECO:0000256" key="5">
    <source>
        <dbReference type="ARBA" id="ARBA00022909"/>
    </source>
</evidence>
<keyword evidence="6" id="KW-0413">Isomerase</keyword>
<gene>
    <name evidence="10" type="primary">folB</name>
    <name evidence="10" type="ORF">OQ257_04280</name>
</gene>
<dbReference type="GO" id="GO:0005737">
    <property type="term" value="C:cytoplasm"/>
    <property type="evidence" value="ECO:0007669"/>
    <property type="project" value="TreeGrafter"/>
</dbReference>
<dbReference type="Gene3D" id="3.30.1130.10">
    <property type="match status" value="1"/>
</dbReference>
<comment type="pathway">
    <text evidence="3 8">Cofactor biosynthesis; tetrahydrofolate biosynthesis; 2-amino-4-hydroxy-6-hydroxymethyl-7,8-dihydropteridine diphosphate from 7,8-dihydroneopterin triphosphate: step 3/4.</text>
</comment>
<evidence type="ECO:0000256" key="6">
    <source>
        <dbReference type="ARBA" id="ARBA00023235"/>
    </source>
</evidence>
<keyword evidence="11" id="KW-1185">Reference proteome</keyword>
<dbReference type="AlphaFoldDB" id="A0A0A7MGC7"/>
<dbReference type="InterPro" id="IPR006157">
    <property type="entry name" value="FolB_dom"/>
</dbReference>
<dbReference type="SMART" id="SM00905">
    <property type="entry name" value="FolB"/>
    <property type="match status" value="1"/>
</dbReference>
<organism evidence="10 11">
    <name type="scientific">Actinobacillus equuli subsp. equuli</name>
    <dbReference type="NCBI Taxonomy" id="202947"/>
    <lineage>
        <taxon>Bacteria</taxon>
        <taxon>Pseudomonadati</taxon>
        <taxon>Pseudomonadota</taxon>
        <taxon>Gammaproteobacteria</taxon>
        <taxon>Pasteurellales</taxon>
        <taxon>Pasteurellaceae</taxon>
        <taxon>Actinobacillus</taxon>
    </lineage>
</organism>
<keyword evidence="5 8" id="KW-0289">Folate biosynthesis</keyword>
<evidence type="ECO:0000313" key="11">
    <source>
        <dbReference type="Proteomes" id="UP001142444"/>
    </source>
</evidence>
<name>A0A0A7MGC7_ACTEU</name>
<keyword evidence="7 8" id="KW-0456">Lyase</keyword>
<dbReference type="Proteomes" id="UP001142444">
    <property type="component" value="Unassembled WGS sequence"/>
</dbReference>
<dbReference type="EMBL" id="JAPHVQ010000003">
    <property type="protein sequence ID" value="MDE8034381.1"/>
    <property type="molecule type" value="Genomic_DNA"/>
</dbReference>
<comment type="function">
    <text evidence="8">Catalyzes the conversion of 7,8-dihydroneopterin to 6-hydroxymethyl-7,8-dihydropterin.</text>
</comment>
<dbReference type="InterPro" id="IPR006156">
    <property type="entry name" value="Dihydroneopterin_aldolase"/>
</dbReference>
<comment type="caution">
    <text evidence="10">The sequence shown here is derived from an EMBL/GenBank/DDBJ whole genome shotgun (WGS) entry which is preliminary data.</text>
</comment>
<dbReference type="NCBIfam" id="TIGR00525">
    <property type="entry name" value="folB"/>
    <property type="match status" value="1"/>
</dbReference>
<reference evidence="10" key="2">
    <citation type="journal article" date="2023" name="Pathogens">
        <title>Pathological Features and Genomic Characterization of an Actinobacillus equuli subsp. equuli Bearing Unique Virulence-Associated Genes from an Adult Horse with Pleuropneumonia.</title>
        <authorList>
            <person name="Kamali M."/>
            <person name="Carossino M."/>
            <person name="Del Piero F."/>
            <person name="Peak L."/>
            <person name="Mitchell M.S."/>
            <person name="Willette J."/>
            <person name="Baker R."/>
            <person name="Li F."/>
            <person name="Kenez A."/>
            <person name="Balasuriya U.B.R."/>
            <person name="Go Y.Y."/>
        </authorList>
    </citation>
    <scope>NUCLEOTIDE SEQUENCE</scope>
    <source>
        <strain evidence="10">4524</strain>
    </source>
</reference>
<dbReference type="NCBIfam" id="TIGR00526">
    <property type="entry name" value="folB_dom"/>
    <property type="match status" value="1"/>
</dbReference>
<evidence type="ECO:0000313" key="10">
    <source>
        <dbReference type="EMBL" id="MDE8034381.1"/>
    </source>
</evidence>
<evidence type="ECO:0000259" key="9">
    <source>
        <dbReference type="SMART" id="SM00905"/>
    </source>
</evidence>
<evidence type="ECO:0000256" key="8">
    <source>
        <dbReference type="RuleBase" id="RU362079"/>
    </source>
</evidence>
<dbReference type="GO" id="GO:0016853">
    <property type="term" value="F:isomerase activity"/>
    <property type="evidence" value="ECO:0007669"/>
    <property type="project" value="UniProtKB-KW"/>
</dbReference>
<dbReference type="PANTHER" id="PTHR42844:SF1">
    <property type="entry name" value="DIHYDRONEOPTERIN ALDOLASE 1-RELATED"/>
    <property type="match status" value="1"/>
</dbReference>
<sequence length="120" mass="13683">MADKVFIHELTAFASIGAYDWEHTIKQRLVFNIEMEWDFTQAAQTDDVQYCLNYAEVSEKILQFVESKPFKLVETVAHQIADLLQQTYGIQALRIELHKPKAVAQASSVGVIIERGRNAN</sequence>
<reference evidence="10" key="1">
    <citation type="submission" date="2022-11" db="EMBL/GenBank/DDBJ databases">
        <authorList>
            <person name="Kamali M."/>
            <person name="Peak L."/>
            <person name="Go Y.Y."/>
            <person name="Balasuriya U.B.R."/>
            <person name="Carossino M."/>
        </authorList>
    </citation>
    <scope>NUCLEOTIDE SEQUENCE</scope>
    <source>
        <strain evidence="10">4524</strain>
    </source>
</reference>
<dbReference type="SUPFAM" id="SSF55620">
    <property type="entry name" value="Tetrahydrobiopterin biosynthesis enzymes-like"/>
    <property type="match status" value="1"/>
</dbReference>
<dbReference type="InterPro" id="IPR043133">
    <property type="entry name" value="GTP-CH-I_C/QueF"/>
</dbReference>
<dbReference type="Pfam" id="PF02152">
    <property type="entry name" value="FolB"/>
    <property type="match status" value="1"/>
</dbReference>
<dbReference type="PANTHER" id="PTHR42844">
    <property type="entry name" value="DIHYDRONEOPTERIN ALDOLASE 1-RELATED"/>
    <property type="match status" value="1"/>
</dbReference>
<dbReference type="GO" id="GO:0004150">
    <property type="term" value="F:dihydroneopterin aldolase activity"/>
    <property type="evidence" value="ECO:0007669"/>
    <property type="project" value="UniProtKB-UniRule"/>
</dbReference>
<protein>
    <recommendedName>
        <fullName evidence="8">7,8-dihydroneopterin aldolase</fullName>
        <ecNumber evidence="8">4.1.2.25</ecNumber>
    </recommendedName>
</protein>
<dbReference type="RefSeq" id="WP_039197810.1">
    <property type="nucleotide sequence ID" value="NZ_CBCRTM010000005.1"/>
</dbReference>
<evidence type="ECO:0000256" key="3">
    <source>
        <dbReference type="ARBA" id="ARBA00005013"/>
    </source>
</evidence>
<comment type="similarity">
    <text evidence="4 8">Belongs to the DHNA family.</text>
</comment>
<proteinExistence type="inferred from homology"/>
<dbReference type="CDD" id="cd00534">
    <property type="entry name" value="DHNA_DHNTPE"/>
    <property type="match status" value="1"/>
</dbReference>
<dbReference type="FunFam" id="3.30.1130.10:FF:000002">
    <property type="entry name" value="7,8-dihydroneopterin aldolase"/>
    <property type="match status" value="1"/>
</dbReference>
<dbReference type="EC" id="4.1.2.25" evidence="8"/>
<feature type="domain" description="Dihydroneopterin aldolase/epimerase" evidence="9">
    <location>
        <begin position="5"/>
        <end position="115"/>
    </location>
</feature>
<comment type="catalytic activity">
    <reaction evidence="1">
        <text>7,8-dihydroneopterin = 7,8-dihydromonapterin</text>
        <dbReference type="Rhea" id="RHEA:45328"/>
        <dbReference type="ChEBI" id="CHEBI:17001"/>
        <dbReference type="ChEBI" id="CHEBI:71175"/>
        <dbReference type="EC" id="5.1.99.8"/>
    </reaction>
</comment>
<evidence type="ECO:0000256" key="1">
    <source>
        <dbReference type="ARBA" id="ARBA00000693"/>
    </source>
</evidence>
<dbReference type="GO" id="GO:0046654">
    <property type="term" value="P:tetrahydrofolate biosynthetic process"/>
    <property type="evidence" value="ECO:0007669"/>
    <property type="project" value="UniProtKB-UniRule"/>
</dbReference>
<comment type="catalytic activity">
    <reaction evidence="2 8">
        <text>7,8-dihydroneopterin = 6-hydroxymethyl-7,8-dihydropterin + glycolaldehyde</text>
        <dbReference type="Rhea" id="RHEA:10540"/>
        <dbReference type="ChEBI" id="CHEBI:17001"/>
        <dbReference type="ChEBI" id="CHEBI:17071"/>
        <dbReference type="ChEBI" id="CHEBI:44841"/>
        <dbReference type="EC" id="4.1.2.25"/>
    </reaction>
</comment>
<dbReference type="GeneID" id="92743369"/>
<evidence type="ECO:0000256" key="4">
    <source>
        <dbReference type="ARBA" id="ARBA00005708"/>
    </source>
</evidence>
<dbReference type="GO" id="GO:0046656">
    <property type="term" value="P:folic acid biosynthetic process"/>
    <property type="evidence" value="ECO:0007669"/>
    <property type="project" value="UniProtKB-UniRule"/>
</dbReference>